<dbReference type="OMA" id="MRCETIT"/>
<accession>A0A087TGI1</accession>
<feature type="non-terminal residue" evidence="1">
    <location>
        <position position="94"/>
    </location>
</feature>
<gene>
    <name evidence="1" type="ORF">X975_12955</name>
</gene>
<sequence>MTEDINDRLIEKIKRGEFELSLRIINNMDAHLISHVRFIDGNNIKKDLLFCKNIIKAQDLFEISDTFLSENNLNWPKCIGIGTHRTRSMSVCCE</sequence>
<organism evidence="1 2">
    <name type="scientific">Stegodyphus mimosarum</name>
    <name type="common">African social velvet spider</name>
    <dbReference type="NCBI Taxonomy" id="407821"/>
    <lineage>
        <taxon>Eukaryota</taxon>
        <taxon>Metazoa</taxon>
        <taxon>Ecdysozoa</taxon>
        <taxon>Arthropoda</taxon>
        <taxon>Chelicerata</taxon>
        <taxon>Arachnida</taxon>
        <taxon>Araneae</taxon>
        <taxon>Araneomorphae</taxon>
        <taxon>Entelegynae</taxon>
        <taxon>Eresoidea</taxon>
        <taxon>Eresidae</taxon>
        <taxon>Stegodyphus</taxon>
    </lineage>
</organism>
<proteinExistence type="predicted"/>
<name>A0A087TGI1_STEMI</name>
<dbReference type="OrthoDB" id="6580598at2759"/>
<dbReference type="AlphaFoldDB" id="A0A087TGI1"/>
<keyword evidence="2" id="KW-1185">Reference proteome</keyword>
<reference evidence="1 2" key="1">
    <citation type="submission" date="2013-11" db="EMBL/GenBank/DDBJ databases">
        <title>Genome sequencing of Stegodyphus mimosarum.</title>
        <authorList>
            <person name="Bechsgaard J."/>
        </authorList>
    </citation>
    <scope>NUCLEOTIDE SEQUENCE [LARGE SCALE GENOMIC DNA]</scope>
</reference>
<dbReference type="STRING" id="407821.A0A087TGI1"/>
<evidence type="ECO:0000313" key="2">
    <source>
        <dbReference type="Proteomes" id="UP000054359"/>
    </source>
</evidence>
<evidence type="ECO:0000313" key="1">
    <source>
        <dbReference type="EMBL" id="KFM64220.1"/>
    </source>
</evidence>
<protein>
    <submittedName>
        <fullName evidence="1">Zinc finger MYM-type protein 6</fullName>
    </submittedName>
</protein>
<dbReference type="Proteomes" id="UP000054359">
    <property type="component" value="Unassembled WGS sequence"/>
</dbReference>
<dbReference type="EMBL" id="KK115121">
    <property type="protein sequence ID" value="KFM64220.1"/>
    <property type="molecule type" value="Genomic_DNA"/>
</dbReference>